<dbReference type="KEGG" id="rba:RB6906"/>
<dbReference type="AlphaFoldDB" id="Q7UPJ2"/>
<dbReference type="Proteomes" id="UP000001025">
    <property type="component" value="Chromosome"/>
</dbReference>
<organism evidence="1 2">
    <name type="scientific">Rhodopirellula baltica (strain DSM 10527 / NCIMB 13988 / SH1)</name>
    <dbReference type="NCBI Taxonomy" id="243090"/>
    <lineage>
        <taxon>Bacteria</taxon>
        <taxon>Pseudomonadati</taxon>
        <taxon>Planctomycetota</taxon>
        <taxon>Planctomycetia</taxon>
        <taxon>Pirellulales</taxon>
        <taxon>Pirellulaceae</taxon>
        <taxon>Rhodopirellula</taxon>
    </lineage>
</organism>
<evidence type="ECO:0000313" key="1">
    <source>
        <dbReference type="EMBL" id="CAD75070.1"/>
    </source>
</evidence>
<name>Q7UPJ2_RHOBA</name>
<dbReference type="EMBL" id="BX294145">
    <property type="protein sequence ID" value="CAD75070.1"/>
    <property type="molecule type" value="Genomic_DNA"/>
</dbReference>
<gene>
    <name evidence="1" type="ordered locus">RB6906</name>
</gene>
<protein>
    <submittedName>
        <fullName evidence="1">Uncharacterized protein</fullName>
    </submittedName>
</protein>
<dbReference type="HOGENOM" id="CLU_2587356_0_0_0"/>
<dbReference type="STRING" id="243090.RB6906"/>
<proteinExistence type="predicted"/>
<accession>Q7UPJ2</accession>
<sequence>MGDHSSIVVFRARDVRPCLPGDHAGQLLIKDRLKPRLRSSLRQIGSVGERPGLVEATVSNAGLRHVCSCRSDSGCIFSCR</sequence>
<evidence type="ECO:0000313" key="2">
    <source>
        <dbReference type="Proteomes" id="UP000001025"/>
    </source>
</evidence>
<dbReference type="EnsemblBacteria" id="CAD75070">
    <property type="protein sequence ID" value="CAD75070"/>
    <property type="gene ID" value="RB6906"/>
</dbReference>
<reference evidence="1 2" key="1">
    <citation type="journal article" date="2003" name="Proc. Natl. Acad. Sci. U.S.A.">
        <title>Complete genome sequence of the marine planctomycete Pirellula sp. strain 1.</title>
        <authorList>
            <person name="Gloeckner F.O."/>
            <person name="Kube M."/>
            <person name="Bauer M."/>
            <person name="Teeling H."/>
            <person name="Lombardot T."/>
            <person name="Ludwig W."/>
            <person name="Gade D."/>
            <person name="Beck A."/>
            <person name="Borzym K."/>
            <person name="Heitmann K."/>
            <person name="Rabus R."/>
            <person name="Schlesner H."/>
            <person name="Amann R."/>
            <person name="Reinhardt R."/>
        </authorList>
    </citation>
    <scope>NUCLEOTIDE SEQUENCE [LARGE SCALE GENOMIC DNA]</scope>
    <source>
        <strain evidence="2">DSM 10527 / NCIMB 13988 / SH1</strain>
    </source>
</reference>
<dbReference type="InParanoid" id="Q7UPJ2"/>
<keyword evidence="2" id="KW-1185">Reference proteome</keyword>